<reference evidence="5 6" key="1">
    <citation type="submission" date="2022-10" db="EMBL/GenBank/DDBJ databases">
        <title>High-quality genome sequences of two octocoral-associated bacteria, Endozoicomonas euniceicola EF212 and Endozoicomonas gorgoniicola PS125.</title>
        <authorList>
            <person name="Chiou Y.-J."/>
            <person name="Chen Y.-H."/>
        </authorList>
    </citation>
    <scope>NUCLEOTIDE SEQUENCE [LARGE SCALE GENOMIC DNA]</scope>
    <source>
        <strain evidence="5 6">PS125</strain>
    </source>
</reference>
<gene>
    <name evidence="5" type="ORF">NX722_08895</name>
</gene>
<name>A0ABT3MTP7_9GAMM</name>
<evidence type="ECO:0000313" key="6">
    <source>
        <dbReference type="Proteomes" id="UP001209854"/>
    </source>
</evidence>
<accession>A0ABT3MTP7</accession>
<proteinExistence type="inferred from homology"/>
<keyword evidence="5" id="KW-0378">Hydrolase</keyword>
<dbReference type="SUPFAM" id="SSF116734">
    <property type="entry name" value="DNA methylase specificity domain"/>
    <property type="match status" value="2"/>
</dbReference>
<protein>
    <submittedName>
        <fullName evidence="5">Restriction endonuclease subunit S</fullName>
        <ecNumber evidence="5">3.1.21.-</ecNumber>
    </submittedName>
</protein>
<keyword evidence="2" id="KW-0680">Restriction system</keyword>
<keyword evidence="5" id="KW-0540">Nuclease</keyword>
<evidence type="ECO:0000256" key="2">
    <source>
        <dbReference type="ARBA" id="ARBA00022747"/>
    </source>
</evidence>
<evidence type="ECO:0000259" key="4">
    <source>
        <dbReference type="Pfam" id="PF01420"/>
    </source>
</evidence>
<organism evidence="5 6">
    <name type="scientific">Endozoicomonas gorgoniicola</name>
    <dbReference type="NCBI Taxonomy" id="1234144"/>
    <lineage>
        <taxon>Bacteria</taxon>
        <taxon>Pseudomonadati</taxon>
        <taxon>Pseudomonadota</taxon>
        <taxon>Gammaproteobacteria</taxon>
        <taxon>Oceanospirillales</taxon>
        <taxon>Endozoicomonadaceae</taxon>
        <taxon>Endozoicomonas</taxon>
    </lineage>
</organism>
<dbReference type="GO" id="GO:0004519">
    <property type="term" value="F:endonuclease activity"/>
    <property type="evidence" value="ECO:0007669"/>
    <property type="project" value="UniProtKB-KW"/>
</dbReference>
<dbReference type="Pfam" id="PF01420">
    <property type="entry name" value="Methylase_S"/>
    <property type="match status" value="1"/>
</dbReference>
<dbReference type="Proteomes" id="UP001209854">
    <property type="component" value="Unassembled WGS sequence"/>
</dbReference>
<dbReference type="PANTHER" id="PTHR30408">
    <property type="entry name" value="TYPE-1 RESTRICTION ENZYME ECOKI SPECIFICITY PROTEIN"/>
    <property type="match status" value="1"/>
</dbReference>
<evidence type="ECO:0000313" key="5">
    <source>
        <dbReference type="EMBL" id="MCW7552756.1"/>
    </source>
</evidence>
<dbReference type="RefSeq" id="WP_262567679.1">
    <property type="nucleotide sequence ID" value="NZ_JAPFCC010000001.1"/>
</dbReference>
<keyword evidence="6" id="KW-1185">Reference proteome</keyword>
<sequence length="438" mass="49527">MSDIKKIQLGDIAAPGRSVISGPFGSSIGKRFFKDSGIPVIRGNNLTTDFKKFIDEGFVFLTKEKADELKADAIEGDIVFTAAGTIGQVGIIPTQAKYQRYVISNKQLRFRVDTQKAYPNYVYYWLASPWIFQTIINRNTGSTVPLINLGIIKSLPITLPSDTTEQKKIADVLSAIDKKIELNNRINTELEAMAKTLYDYWFVQFDFPDANGKPYKSSGGKMVYNEVLKREIPEGWKTELILDSCGVIDCLHSKKPDFLLDDKKHYLLQLENILDNGQVDVRNKFYVSKPDYLAWTARIEVKHNDIVMTNAGRTAAFAQIPETVKCGIGRNITAIRPNSINPNYFFLSLSGIDIQRQILTNLDHGAFFKSFNVKGIKALKLTRPMIEIENKFEALVSPIIEKRNKLVFENNELSKLRDWLLPMLMNGQVTVNPTTENP</sequence>
<evidence type="ECO:0000256" key="1">
    <source>
        <dbReference type="ARBA" id="ARBA00010923"/>
    </source>
</evidence>
<dbReference type="PANTHER" id="PTHR30408:SF12">
    <property type="entry name" value="TYPE I RESTRICTION ENZYME MJAVIII SPECIFICITY SUBUNIT"/>
    <property type="match status" value="1"/>
</dbReference>
<feature type="domain" description="Type I restriction modification DNA specificity" evidence="4">
    <location>
        <begin position="31"/>
        <end position="192"/>
    </location>
</feature>
<comment type="caution">
    <text evidence="5">The sequence shown here is derived from an EMBL/GenBank/DDBJ whole genome shotgun (WGS) entry which is preliminary data.</text>
</comment>
<dbReference type="InterPro" id="IPR044946">
    <property type="entry name" value="Restrct_endonuc_typeI_TRD_sf"/>
</dbReference>
<keyword evidence="3" id="KW-0238">DNA-binding</keyword>
<comment type="similarity">
    <text evidence="1">Belongs to the type-I restriction system S methylase family.</text>
</comment>
<dbReference type="EMBL" id="JAPFCC010000001">
    <property type="protein sequence ID" value="MCW7552756.1"/>
    <property type="molecule type" value="Genomic_DNA"/>
</dbReference>
<evidence type="ECO:0000256" key="3">
    <source>
        <dbReference type="ARBA" id="ARBA00023125"/>
    </source>
</evidence>
<dbReference type="EC" id="3.1.21.-" evidence="5"/>
<dbReference type="Gene3D" id="1.10.287.1120">
    <property type="entry name" value="Bipartite methylase S protein"/>
    <property type="match status" value="1"/>
</dbReference>
<dbReference type="InterPro" id="IPR000055">
    <property type="entry name" value="Restrct_endonuc_typeI_TRD"/>
</dbReference>
<dbReference type="GO" id="GO:0016787">
    <property type="term" value="F:hydrolase activity"/>
    <property type="evidence" value="ECO:0007669"/>
    <property type="project" value="UniProtKB-KW"/>
</dbReference>
<dbReference type="InterPro" id="IPR052021">
    <property type="entry name" value="Type-I_RS_S_subunit"/>
</dbReference>
<dbReference type="Gene3D" id="3.90.220.20">
    <property type="entry name" value="DNA methylase specificity domains"/>
    <property type="match status" value="2"/>
</dbReference>
<keyword evidence="5" id="KW-0255">Endonuclease</keyword>